<organism evidence="2 3">
    <name type="scientific">Paraburkholderia ferrariae</name>
    <dbReference type="NCBI Taxonomy" id="386056"/>
    <lineage>
        <taxon>Bacteria</taxon>
        <taxon>Pseudomonadati</taxon>
        <taxon>Pseudomonadota</taxon>
        <taxon>Betaproteobacteria</taxon>
        <taxon>Burkholderiales</taxon>
        <taxon>Burkholderiaceae</taxon>
        <taxon>Paraburkholderia</taxon>
    </lineage>
</organism>
<evidence type="ECO:0000313" key="2">
    <source>
        <dbReference type="EMBL" id="MEM5426801.1"/>
    </source>
</evidence>
<accession>A0ABU9S4P0</accession>
<dbReference type="Proteomes" id="UP001489897">
    <property type="component" value="Unassembled WGS sequence"/>
</dbReference>
<reference evidence="2 3" key="1">
    <citation type="submission" date="2024-01" db="EMBL/GenBank/DDBJ databases">
        <title>The diversity of rhizobia nodulating Mimosa spp. in eleven states of Brazil covering several biomes is determined by host plant, location, and edaphic factors.</title>
        <authorList>
            <person name="Rouws L."/>
            <person name="Barauna A."/>
            <person name="Beukes C."/>
            <person name="De Faria S.M."/>
            <person name="Gross E."/>
            <person name="Dos Reis Junior F.B."/>
            <person name="Simon M."/>
            <person name="Maluk M."/>
            <person name="Odee D.W."/>
            <person name="Kenicer G."/>
            <person name="Young J.P.W."/>
            <person name="Reis V.M."/>
            <person name="Zilli J."/>
            <person name="James E.K."/>
        </authorList>
    </citation>
    <scope>NUCLEOTIDE SEQUENCE [LARGE SCALE GENOMIC DNA]</scope>
    <source>
        <strain evidence="2 3">JPY167</strain>
    </source>
</reference>
<dbReference type="EMBL" id="JAYMRV010000040">
    <property type="protein sequence ID" value="MEM5426801.1"/>
    <property type="molecule type" value="Genomic_DNA"/>
</dbReference>
<keyword evidence="3" id="KW-1185">Reference proteome</keyword>
<proteinExistence type="predicted"/>
<evidence type="ECO:0000256" key="1">
    <source>
        <dbReference type="SAM" id="MobiDB-lite"/>
    </source>
</evidence>
<gene>
    <name evidence="2" type="ORF">VSR73_38405</name>
</gene>
<comment type="caution">
    <text evidence="2">The sequence shown here is derived from an EMBL/GenBank/DDBJ whole genome shotgun (WGS) entry which is preliminary data.</text>
</comment>
<dbReference type="RefSeq" id="WP_342950354.1">
    <property type="nucleotide sequence ID" value="NZ_JAYMRV010000040.1"/>
</dbReference>
<sequence>MEPGIDYDEIETFVVPKNTTYIVRAEMDHYDEDPEDEVGASCIVAVTMQPQRNDKYCRRRERLDTGAGDDVVDSPHRAPSGSAVGRDGCVDQGRATWASQ</sequence>
<feature type="region of interest" description="Disordered" evidence="1">
    <location>
        <begin position="58"/>
        <end position="100"/>
    </location>
</feature>
<evidence type="ECO:0000313" key="3">
    <source>
        <dbReference type="Proteomes" id="UP001489897"/>
    </source>
</evidence>
<name>A0ABU9S4P0_9BURK</name>
<protein>
    <submittedName>
        <fullName evidence="2">Uncharacterized protein</fullName>
    </submittedName>
</protein>